<dbReference type="InterPro" id="IPR028081">
    <property type="entry name" value="Leu-bd"/>
</dbReference>
<evidence type="ECO:0000313" key="5">
    <source>
        <dbReference type="EMBL" id="GAA2365134.1"/>
    </source>
</evidence>
<keyword evidence="6" id="KW-1185">Reference proteome</keyword>
<evidence type="ECO:0000256" key="3">
    <source>
        <dbReference type="SAM" id="MobiDB-lite"/>
    </source>
</evidence>
<protein>
    <recommendedName>
        <fullName evidence="4">Leucine-binding protein domain-containing protein</fullName>
    </recommendedName>
</protein>
<evidence type="ECO:0000313" key="6">
    <source>
        <dbReference type="Proteomes" id="UP001501444"/>
    </source>
</evidence>
<comment type="caution">
    <text evidence="5">The sequence shown here is derived from an EMBL/GenBank/DDBJ whole genome shotgun (WGS) entry which is preliminary data.</text>
</comment>
<organism evidence="5 6">
    <name type="scientific">Dactylosporangium salmoneum</name>
    <dbReference type="NCBI Taxonomy" id="53361"/>
    <lineage>
        <taxon>Bacteria</taxon>
        <taxon>Bacillati</taxon>
        <taxon>Actinomycetota</taxon>
        <taxon>Actinomycetes</taxon>
        <taxon>Micromonosporales</taxon>
        <taxon>Micromonosporaceae</taxon>
        <taxon>Dactylosporangium</taxon>
    </lineage>
</organism>
<dbReference type="Gene3D" id="3.40.50.2300">
    <property type="match status" value="2"/>
</dbReference>
<evidence type="ECO:0000259" key="4">
    <source>
        <dbReference type="Pfam" id="PF13458"/>
    </source>
</evidence>
<name>A0ABN3GZW2_9ACTN</name>
<keyword evidence="2" id="KW-0732">Signal</keyword>
<accession>A0ABN3GZW2</accession>
<evidence type="ECO:0000256" key="2">
    <source>
        <dbReference type="ARBA" id="ARBA00022729"/>
    </source>
</evidence>
<comment type="similarity">
    <text evidence="1">Belongs to the leucine-binding protein family.</text>
</comment>
<dbReference type="EMBL" id="BAAARV010000062">
    <property type="protein sequence ID" value="GAA2365134.1"/>
    <property type="molecule type" value="Genomic_DNA"/>
</dbReference>
<dbReference type="PANTHER" id="PTHR30483">
    <property type="entry name" value="LEUCINE-SPECIFIC-BINDING PROTEIN"/>
    <property type="match status" value="1"/>
</dbReference>
<dbReference type="PROSITE" id="PS51257">
    <property type="entry name" value="PROKAR_LIPOPROTEIN"/>
    <property type="match status" value="1"/>
</dbReference>
<evidence type="ECO:0000256" key="1">
    <source>
        <dbReference type="ARBA" id="ARBA00010062"/>
    </source>
</evidence>
<proteinExistence type="inferred from homology"/>
<dbReference type="InterPro" id="IPR051010">
    <property type="entry name" value="BCAA_transport"/>
</dbReference>
<feature type="region of interest" description="Disordered" evidence="3">
    <location>
        <begin position="195"/>
        <end position="219"/>
    </location>
</feature>
<feature type="domain" description="Leucine-binding protein" evidence="4">
    <location>
        <begin position="221"/>
        <end position="437"/>
    </location>
</feature>
<dbReference type="Pfam" id="PF13458">
    <property type="entry name" value="Peripla_BP_6"/>
    <property type="match status" value="1"/>
</dbReference>
<gene>
    <name evidence="5" type="ORF">GCM10010170_063440</name>
</gene>
<sequence length="447" mass="45560">MGRKTSMVAAMVGVAAVATGCGSTPSSGADPGKPIVVHLYGSDANMSNSLKDKLTDAPALLSGMTGTAPLLALPQSFKDRLRTVDPTLADYGYAAEAYDAVLIAGLAAESARTSDATTVAKFMVGATTSGTICDSAATCLPLARNGKDFAYRGVSMRRSGFTDNGEPSSASYGTLHFGRDNTVNDNLTEYVGAGDESLASSTPAPAFPPPLKGGSKKPPALKVGGLMPHTGRLAFRSAPRFAGARLAVQDLNAAGGVLDQPVEWVDGDDGTDAAVAAATVDRFIGLGVQVIIGASSSSVTKSVIPKIAAAGRILVSPSSTSDELSTVADNGLFFRTAPPDTLQARALADVIMRDGPRKVTIVAREDAYGLGLQKNVKADLVASGMPDTAVSLVSYPTSAEDFGGIAARVRADAPDGVLILGYDETAAIVKALAAQKVGTSEATATMR</sequence>
<dbReference type="SUPFAM" id="SSF53822">
    <property type="entry name" value="Periplasmic binding protein-like I"/>
    <property type="match status" value="1"/>
</dbReference>
<dbReference type="RefSeq" id="WP_344616231.1">
    <property type="nucleotide sequence ID" value="NZ_BAAARV010000062.1"/>
</dbReference>
<dbReference type="InterPro" id="IPR028082">
    <property type="entry name" value="Peripla_BP_I"/>
</dbReference>
<reference evidence="5 6" key="1">
    <citation type="journal article" date="2019" name="Int. J. Syst. Evol. Microbiol.">
        <title>The Global Catalogue of Microorganisms (GCM) 10K type strain sequencing project: providing services to taxonomists for standard genome sequencing and annotation.</title>
        <authorList>
            <consortium name="The Broad Institute Genomics Platform"/>
            <consortium name="The Broad Institute Genome Sequencing Center for Infectious Disease"/>
            <person name="Wu L."/>
            <person name="Ma J."/>
        </authorList>
    </citation>
    <scope>NUCLEOTIDE SEQUENCE [LARGE SCALE GENOMIC DNA]</scope>
    <source>
        <strain evidence="5 6">JCM 3272</strain>
    </source>
</reference>
<dbReference type="PANTHER" id="PTHR30483:SF6">
    <property type="entry name" value="PERIPLASMIC BINDING PROTEIN OF ABC TRANSPORTER FOR NATURAL AMINO ACIDS"/>
    <property type="match status" value="1"/>
</dbReference>
<dbReference type="Proteomes" id="UP001501444">
    <property type="component" value="Unassembled WGS sequence"/>
</dbReference>